<keyword evidence="1" id="KW-1133">Transmembrane helix</keyword>
<keyword evidence="3" id="KW-0808">Transferase</keyword>
<dbReference type="GO" id="GO:0016301">
    <property type="term" value="F:kinase activity"/>
    <property type="evidence" value="ECO:0007669"/>
    <property type="project" value="UniProtKB-KW"/>
</dbReference>
<dbReference type="SUPFAM" id="SSF55874">
    <property type="entry name" value="ATPase domain of HSP90 chaperone/DNA topoisomerase II/histidine kinase"/>
    <property type="match status" value="1"/>
</dbReference>
<dbReference type="Gene3D" id="3.30.565.10">
    <property type="entry name" value="Histidine kinase-like ATPase, C-terminal domain"/>
    <property type="match status" value="1"/>
</dbReference>
<dbReference type="Proteomes" id="UP000316331">
    <property type="component" value="Unassembled WGS sequence"/>
</dbReference>
<name>A0A543FCL4_9NOCA</name>
<feature type="transmembrane region" description="Helical" evidence="1">
    <location>
        <begin position="116"/>
        <end position="139"/>
    </location>
</feature>
<feature type="transmembrane region" description="Helical" evidence="1">
    <location>
        <begin position="57"/>
        <end position="77"/>
    </location>
</feature>
<keyword evidence="3" id="KW-0418">Kinase</keyword>
<feature type="transmembrane region" description="Helical" evidence="1">
    <location>
        <begin position="89"/>
        <end position="109"/>
    </location>
</feature>
<proteinExistence type="predicted"/>
<evidence type="ECO:0000313" key="4">
    <source>
        <dbReference type="Proteomes" id="UP000316331"/>
    </source>
</evidence>
<feature type="transmembrane region" description="Helical" evidence="1">
    <location>
        <begin position="151"/>
        <end position="167"/>
    </location>
</feature>
<organism evidence="3 4">
    <name type="scientific">Nocardia bhagyanarayanae</name>
    <dbReference type="NCBI Taxonomy" id="1215925"/>
    <lineage>
        <taxon>Bacteria</taxon>
        <taxon>Bacillati</taxon>
        <taxon>Actinomycetota</taxon>
        <taxon>Actinomycetes</taxon>
        <taxon>Mycobacteriales</taxon>
        <taxon>Nocardiaceae</taxon>
        <taxon>Nocardia</taxon>
    </lineage>
</organism>
<dbReference type="AlphaFoldDB" id="A0A543FCL4"/>
<protein>
    <submittedName>
        <fullName evidence="3">Signal transduction histidine kinase</fullName>
    </submittedName>
</protein>
<dbReference type="InterPro" id="IPR036890">
    <property type="entry name" value="HATPase_C_sf"/>
</dbReference>
<dbReference type="Pfam" id="PF02518">
    <property type="entry name" value="HATPase_c"/>
    <property type="match status" value="1"/>
</dbReference>
<comment type="caution">
    <text evidence="3">The sequence shown here is derived from an EMBL/GenBank/DDBJ whole genome shotgun (WGS) entry which is preliminary data.</text>
</comment>
<feature type="transmembrane region" description="Helical" evidence="1">
    <location>
        <begin position="203"/>
        <end position="220"/>
    </location>
</feature>
<feature type="transmembrane region" description="Helical" evidence="1">
    <location>
        <begin position="172"/>
        <end position="191"/>
    </location>
</feature>
<keyword evidence="4" id="KW-1185">Reference proteome</keyword>
<gene>
    <name evidence="3" type="ORF">FB390_3236</name>
</gene>
<keyword evidence="1" id="KW-0812">Transmembrane</keyword>
<accession>A0A543FCL4</accession>
<evidence type="ECO:0000313" key="3">
    <source>
        <dbReference type="EMBL" id="TQM31577.1"/>
    </source>
</evidence>
<dbReference type="InterPro" id="IPR003594">
    <property type="entry name" value="HATPase_dom"/>
</dbReference>
<dbReference type="RefSeq" id="WP_246124044.1">
    <property type="nucleotide sequence ID" value="NZ_VFPG01000001.1"/>
</dbReference>
<feature type="domain" description="Histidine kinase/HSP90-like ATPase" evidence="2">
    <location>
        <begin position="347"/>
        <end position="435"/>
    </location>
</feature>
<reference evidence="3 4" key="1">
    <citation type="submission" date="2019-06" db="EMBL/GenBank/DDBJ databases">
        <title>Sequencing the genomes of 1000 actinobacteria strains.</title>
        <authorList>
            <person name="Klenk H.-P."/>
        </authorList>
    </citation>
    <scope>NUCLEOTIDE SEQUENCE [LARGE SCALE GENOMIC DNA]</scope>
    <source>
        <strain evidence="3 4">DSM 103495</strain>
    </source>
</reference>
<keyword evidence="1" id="KW-0472">Membrane</keyword>
<dbReference type="EMBL" id="VFPG01000001">
    <property type="protein sequence ID" value="TQM31577.1"/>
    <property type="molecule type" value="Genomic_DNA"/>
</dbReference>
<evidence type="ECO:0000256" key="1">
    <source>
        <dbReference type="SAM" id="Phobius"/>
    </source>
</evidence>
<evidence type="ECO:0000259" key="2">
    <source>
        <dbReference type="Pfam" id="PF02518"/>
    </source>
</evidence>
<sequence length="440" mass="45687">MATGSRAASARMIPSSALDTASTALEPGPGSTPACRWRRLLRAVGGNDIDEAASDRILRRLGLTFGIAGMIAAVVELPEIADQSRFAPFGWTVLAFVLAFGLFPVLAVVSVGMSRYVIQSVAGAAAISYVVAMALIPFAYRQPATDATSVWLYRVFALGVLAAALAWRPLVAVGYLIVGGAVAAVANKYVVPDGSALALLGDFARSVGLCALFLWCAVYARAAAARVDRESAIASSRAAAVAGAAARDRERARFAALIHDAVLSTLLDASRTGTDSPVLRKQAERTLAQLDQLRGGETEPDRLNAQGAVGFLRAAVHEVNPGIAFTARRWSGVDDLRLPVDAAGTIAAALTEAVRNSLRHGTVPGRAVQRTVTVTVSAGGIRVVFRDDGAGFDPGTVPADRLGISVSILGRMRQLPGGAAFVESQPGEGTSVTLVWGSDG</sequence>